<dbReference type="Pfam" id="PF00067">
    <property type="entry name" value="p450"/>
    <property type="match status" value="1"/>
</dbReference>
<dbReference type="GO" id="GO:0016705">
    <property type="term" value="F:oxidoreductase activity, acting on paired donors, with incorporation or reduction of molecular oxygen"/>
    <property type="evidence" value="ECO:0007669"/>
    <property type="project" value="InterPro"/>
</dbReference>
<evidence type="ECO:0000256" key="1">
    <source>
        <dbReference type="ARBA" id="ARBA00010617"/>
    </source>
</evidence>
<feature type="signal peptide" evidence="4">
    <location>
        <begin position="1"/>
        <end position="19"/>
    </location>
</feature>
<dbReference type="OrthoDB" id="2789670at2759"/>
<dbReference type="PANTHER" id="PTHR47955:SF11">
    <property type="entry name" value="4-HYDROXYPHENYLACETALDEHYDE OXIME MONOOXYGENASE"/>
    <property type="match status" value="1"/>
</dbReference>
<comment type="similarity">
    <text evidence="1">Belongs to the cytochrome P450 family.</text>
</comment>
<dbReference type="InterPro" id="IPR036396">
    <property type="entry name" value="Cyt_P450_sf"/>
</dbReference>
<dbReference type="Gene3D" id="1.10.630.10">
    <property type="entry name" value="Cytochrome P450"/>
    <property type="match status" value="1"/>
</dbReference>
<dbReference type="InterPro" id="IPR001128">
    <property type="entry name" value="Cyt_P450"/>
</dbReference>
<name>A0A5J9TV03_9POAL</name>
<keyword evidence="6" id="KW-1185">Reference proteome</keyword>
<dbReference type="SUPFAM" id="SSF48264">
    <property type="entry name" value="Cytochrome P450"/>
    <property type="match status" value="1"/>
</dbReference>
<dbReference type="GO" id="GO:0005506">
    <property type="term" value="F:iron ion binding"/>
    <property type="evidence" value="ECO:0007669"/>
    <property type="project" value="InterPro"/>
</dbReference>
<feature type="non-terminal residue" evidence="5">
    <location>
        <position position="1"/>
    </location>
</feature>
<dbReference type="Proteomes" id="UP000324897">
    <property type="component" value="Unassembled WGS sequence"/>
</dbReference>
<keyword evidence="4" id="KW-0732">Signal</keyword>
<evidence type="ECO:0000256" key="2">
    <source>
        <dbReference type="ARBA" id="ARBA00022723"/>
    </source>
</evidence>
<protein>
    <recommendedName>
        <fullName evidence="7">Cytochrome P450</fullName>
    </recommendedName>
</protein>
<proteinExistence type="inferred from homology"/>
<dbReference type="GO" id="GO:0004497">
    <property type="term" value="F:monooxygenase activity"/>
    <property type="evidence" value="ECO:0007669"/>
    <property type="project" value="InterPro"/>
</dbReference>
<comment type="caution">
    <text evidence="5">The sequence shown here is derived from an EMBL/GenBank/DDBJ whole genome shotgun (WGS) entry which is preliminary data.</text>
</comment>
<keyword evidence="3" id="KW-0408">Iron</keyword>
<reference evidence="5 6" key="1">
    <citation type="journal article" date="2019" name="Sci. Rep.">
        <title>A high-quality genome of Eragrostis curvula grass provides insights into Poaceae evolution and supports new strategies to enhance forage quality.</title>
        <authorList>
            <person name="Carballo J."/>
            <person name="Santos B.A.C.M."/>
            <person name="Zappacosta D."/>
            <person name="Garbus I."/>
            <person name="Selva J.P."/>
            <person name="Gallo C.A."/>
            <person name="Diaz A."/>
            <person name="Albertini E."/>
            <person name="Caccamo M."/>
            <person name="Echenique V."/>
        </authorList>
    </citation>
    <scope>NUCLEOTIDE SEQUENCE [LARGE SCALE GENOMIC DNA]</scope>
    <source>
        <strain evidence="6">cv. Victoria</strain>
        <tissue evidence="5">Leaf</tissue>
    </source>
</reference>
<feature type="chain" id="PRO_5023808722" description="Cytochrome P450" evidence="4">
    <location>
        <begin position="20"/>
        <end position="336"/>
    </location>
</feature>
<dbReference type="Gramene" id="TVU14491">
    <property type="protein sequence ID" value="TVU14491"/>
    <property type="gene ID" value="EJB05_37964"/>
</dbReference>
<evidence type="ECO:0008006" key="7">
    <source>
        <dbReference type="Google" id="ProtNLM"/>
    </source>
</evidence>
<evidence type="ECO:0000313" key="6">
    <source>
        <dbReference type="Proteomes" id="UP000324897"/>
    </source>
</evidence>
<keyword evidence="2" id="KW-0479">Metal-binding</keyword>
<evidence type="ECO:0000256" key="4">
    <source>
        <dbReference type="SAM" id="SignalP"/>
    </source>
</evidence>
<evidence type="ECO:0000256" key="3">
    <source>
        <dbReference type="ARBA" id="ARBA00023004"/>
    </source>
</evidence>
<dbReference type="GO" id="GO:0020037">
    <property type="term" value="F:heme binding"/>
    <property type="evidence" value="ECO:0007669"/>
    <property type="project" value="InterPro"/>
</dbReference>
<dbReference type="PANTHER" id="PTHR47955">
    <property type="entry name" value="CYTOCHROME P450 FAMILY 71 PROTEIN"/>
    <property type="match status" value="1"/>
</dbReference>
<dbReference type="EMBL" id="RWGY01000031">
    <property type="protein sequence ID" value="TVU14491.1"/>
    <property type="molecule type" value="Genomic_DNA"/>
</dbReference>
<sequence length="336" mass="37059">MNTMELSLVYYLLLALAAAYVFNKRRSRSPQPHLPPEPRGWPVIGHLHLLLLPSSSGAGGMPHHAMAELARRMRAPLLRLRLGSVRAVVISKPELARAALTEHDAALASRPRLLSGQVLSFGCTDVTFAAAGPYHRAARRVVVSDLLSARRVATYAGVRREELRRLLAHLARKTTEASPQPVDLSACLLNLANDVLCRVSFGRRLPHGGEGDKLSAVLTEAQDLFGGFNVGEFFPELEPFVSTVTGLRGRLKRCLADLCEVCDEIIDEHVKRQRVPGDSDEDFLDLLLQAQKSPDLEVPITDDNLKALVLVTIDCTVVTHYITDDTLTIYHLILYN</sequence>
<gene>
    <name evidence="5" type="ORF">EJB05_37964</name>
</gene>
<evidence type="ECO:0000313" key="5">
    <source>
        <dbReference type="EMBL" id="TVU14491.1"/>
    </source>
</evidence>
<accession>A0A5J9TV03</accession>
<dbReference type="AlphaFoldDB" id="A0A5J9TV03"/>
<organism evidence="5 6">
    <name type="scientific">Eragrostis curvula</name>
    <name type="common">weeping love grass</name>
    <dbReference type="NCBI Taxonomy" id="38414"/>
    <lineage>
        <taxon>Eukaryota</taxon>
        <taxon>Viridiplantae</taxon>
        <taxon>Streptophyta</taxon>
        <taxon>Embryophyta</taxon>
        <taxon>Tracheophyta</taxon>
        <taxon>Spermatophyta</taxon>
        <taxon>Magnoliopsida</taxon>
        <taxon>Liliopsida</taxon>
        <taxon>Poales</taxon>
        <taxon>Poaceae</taxon>
        <taxon>PACMAD clade</taxon>
        <taxon>Chloridoideae</taxon>
        <taxon>Eragrostideae</taxon>
        <taxon>Eragrostidinae</taxon>
        <taxon>Eragrostis</taxon>
    </lineage>
</organism>